<dbReference type="HOGENOM" id="CLU_2273967_0_0_0"/>
<dbReference type="STRING" id="869210.Marky_1219"/>
<accession>F2NQM1</accession>
<keyword evidence="2" id="KW-1185">Reference proteome</keyword>
<protein>
    <recommendedName>
        <fullName evidence="3">YCII-related protein</fullName>
    </recommendedName>
</protein>
<dbReference type="Proteomes" id="UP000007030">
    <property type="component" value="Chromosome"/>
</dbReference>
<reference evidence="1 2" key="1">
    <citation type="journal article" date="2012" name="Stand. Genomic Sci.">
        <title>Complete genome sequence of the aerobic, heterotroph Marinithermus hydrothermalis type strain (T1(T)) from a deep-sea hydrothermal vent chimney.</title>
        <authorList>
            <person name="Copeland A."/>
            <person name="Gu W."/>
            <person name="Yasawong M."/>
            <person name="Lapidus A."/>
            <person name="Lucas S."/>
            <person name="Deshpande S."/>
            <person name="Pagani I."/>
            <person name="Tapia R."/>
            <person name="Cheng J.F."/>
            <person name="Goodwin L.A."/>
            <person name="Pitluck S."/>
            <person name="Liolios K."/>
            <person name="Ivanova N."/>
            <person name="Mavromatis K."/>
            <person name="Mikhailova N."/>
            <person name="Pati A."/>
            <person name="Chen A."/>
            <person name="Palaniappan K."/>
            <person name="Land M."/>
            <person name="Pan C."/>
            <person name="Brambilla E.M."/>
            <person name="Rohde M."/>
            <person name="Tindall B.J."/>
            <person name="Sikorski J."/>
            <person name="Goker M."/>
            <person name="Detter J.C."/>
            <person name="Bristow J."/>
            <person name="Eisen J.A."/>
            <person name="Markowitz V."/>
            <person name="Hugenholtz P."/>
            <person name="Kyrpides N.C."/>
            <person name="Klenk H.P."/>
            <person name="Woyke T."/>
        </authorList>
    </citation>
    <scope>NUCLEOTIDE SEQUENCE [LARGE SCALE GENOMIC DNA]</scope>
    <source>
        <strain evidence="2">DSM 14884 / JCM 11576 / T1</strain>
    </source>
</reference>
<organism evidence="1 2">
    <name type="scientific">Marinithermus hydrothermalis (strain DSM 14884 / JCM 11576 / T1)</name>
    <dbReference type="NCBI Taxonomy" id="869210"/>
    <lineage>
        <taxon>Bacteria</taxon>
        <taxon>Thermotogati</taxon>
        <taxon>Deinococcota</taxon>
        <taxon>Deinococci</taxon>
        <taxon>Thermales</taxon>
        <taxon>Thermaceae</taxon>
        <taxon>Marinithermus</taxon>
    </lineage>
</organism>
<sequence length="102" mass="11376">MKYLVLVYRGQDAVPVDDPAALNQANRDWIQAHKADGILEAAYTLLDNASGLIGAGIVNVAFHEALRELLLSYPGYLQAEFEVHPILDAEVAIQQNLRFWKK</sequence>
<dbReference type="AlphaFoldDB" id="F2NQM1"/>
<dbReference type="eggNOG" id="ENOG502ZVZI">
    <property type="taxonomic scope" value="Bacteria"/>
</dbReference>
<evidence type="ECO:0000313" key="1">
    <source>
        <dbReference type="EMBL" id="AEB11959.1"/>
    </source>
</evidence>
<dbReference type="RefSeq" id="WP_013704006.1">
    <property type="nucleotide sequence ID" value="NC_015387.1"/>
</dbReference>
<proteinExistence type="predicted"/>
<dbReference type="KEGG" id="mhd:Marky_1219"/>
<evidence type="ECO:0008006" key="3">
    <source>
        <dbReference type="Google" id="ProtNLM"/>
    </source>
</evidence>
<evidence type="ECO:0000313" key="2">
    <source>
        <dbReference type="Proteomes" id="UP000007030"/>
    </source>
</evidence>
<dbReference type="EMBL" id="CP002630">
    <property type="protein sequence ID" value="AEB11959.1"/>
    <property type="molecule type" value="Genomic_DNA"/>
</dbReference>
<gene>
    <name evidence="1" type="ordered locus">Marky_1219</name>
</gene>
<name>F2NQM1_MARHT</name>